<keyword evidence="3 5" id="KW-1133">Transmembrane helix</keyword>
<keyword evidence="7" id="KW-1185">Reference proteome</keyword>
<keyword evidence="4 5" id="KW-0472">Membrane</keyword>
<gene>
    <name evidence="6" type="ORF">GCM10007043_18200</name>
</gene>
<protein>
    <recommendedName>
        <fullName evidence="8">DUF4870 domain-containing protein</fullName>
    </recommendedName>
</protein>
<evidence type="ECO:0000256" key="3">
    <source>
        <dbReference type="ARBA" id="ARBA00022989"/>
    </source>
</evidence>
<dbReference type="Pfam" id="PF09685">
    <property type="entry name" value="MamF_MmsF"/>
    <property type="match status" value="1"/>
</dbReference>
<evidence type="ECO:0000256" key="4">
    <source>
        <dbReference type="ARBA" id="ARBA00023136"/>
    </source>
</evidence>
<organism evidence="6 7">
    <name type="scientific">Calditerricola satsumensis</name>
    <dbReference type="NCBI Taxonomy" id="373054"/>
    <lineage>
        <taxon>Bacteria</taxon>
        <taxon>Bacillati</taxon>
        <taxon>Bacillota</taxon>
        <taxon>Bacilli</taxon>
        <taxon>Bacillales</taxon>
        <taxon>Bacillaceae</taxon>
        <taxon>Calditerricola</taxon>
    </lineage>
</organism>
<reference evidence="6" key="1">
    <citation type="journal article" date="2014" name="Int. J. Syst. Evol. Microbiol.">
        <title>Complete genome sequence of Corynebacterium casei LMG S-19264T (=DSM 44701T), isolated from a smear-ripened cheese.</title>
        <authorList>
            <consortium name="US DOE Joint Genome Institute (JGI-PGF)"/>
            <person name="Walter F."/>
            <person name="Albersmeier A."/>
            <person name="Kalinowski J."/>
            <person name="Ruckert C."/>
        </authorList>
    </citation>
    <scope>NUCLEOTIDE SEQUENCE</scope>
    <source>
        <strain evidence="6">JCM 14719</strain>
    </source>
</reference>
<proteinExistence type="predicted"/>
<comment type="caution">
    <text evidence="6">The sequence shown here is derived from an EMBL/GenBank/DDBJ whole genome shotgun (WGS) entry which is preliminary data.</text>
</comment>
<evidence type="ECO:0000256" key="1">
    <source>
        <dbReference type="ARBA" id="ARBA00004141"/>
    </source>
</evidence>
<reference evidence="6" key="2">
    <citation type="submission" date="2020-09" db="EMBL/GenBank/DDBJ databases">
        <authorList>
            <person name="Sun Q."/>
            <person name="Ohkuma M."/>
        </authorList>
    </citation>
    <scope>NUCLEOTIDE SEQUENCE</scope>
    <source>
        <strain evidence="6">JCM 14719</strain>
    </source>
</reference>
<evidence type="ECO:0008006" key="8">
    <source>
        <dbReference type="Google" id="ProtNLM"/>
    </source>
</evidence>
<dbReference type="EMBL" id="BMOF01000041">
    <property type="protein sequence ID" value="GGK04543.1"/>
    <property type="molecule type" value="Genomic_DNA"/>
</dbReference>
<accession>A0A8J3FBF6</accession>
<dbReference type="InterPro" id="IPR019109">
    <property type="entry name" value="MamF_MmsF"/>
</dbReference>
<feature type="transmembrane region" description="Helical" evidence="5">
    <location>
        <begin position="12"/>
        <end position="40"/>
    </location>
</feature>
<dbReference type="Proteomes" id="UP000637720">
    <property type="component" value="Unassembled WGS sequence"/>
</dbReference>
<sequence>MAAMDEKQARMWATVCHLAALAGYIVPMGHVFGPLVVWLLKRHDSPFVDDQGKEALNFQLSLTLYGLVAALLVFVLIGLPLLLALLVIQVVFVIIAAVKANEGQTYRYPMSIRFFK</sequence>
<comment type="subcellular location">
    <subcellularLocation>
        <location evidence="1">Membrane</location>
        <topology evidence="1">Multi-pass membrane protein</topology>
    </subcellularLocation>
</comment>
<keyword evidence="2 5" id="KW-0812">Transmembrane</keyword>
<evidence type="ECO:0000313" key="6">
    <source>
        <dbReference type="EMBL" id="GGK04543.1"/>
    </source>
</evidence>
<dbReference type="AlphaFoldDB" id="A0A8J3FBF6"/>
<evidence type="ECO:0000313" key="7">
    <source>
        <dbReference type="Proteomes" id="UP000637720"/>
    </source>
</evidence>
<dbReference type="RefSeq" id="WP_054669915.1">
    <property type="nucleotide sequence ID" value="NZ_BMOF01000041.1"/>
</dbReference>
<name>A0A8J3FBF6_9BACI</name>
<evidence type="ECO:0000256" key="5">
    <source>
        <dbReference type="SAM" id="Phobius"/>
    </source>
</evidence>
<feature type="transmembrane region" description="Helical" evidence="5">
    <location>
        <begin position="65"/>
        <end position="98"/>
    </location>
</feature>
<evidence type="ECO:0000256" key="2">
    <source>
        <dbReference type="ARBA" id="ARBA00022692"/>
    </source>
</evidence>